<dbReference type="Gene3D" id="3.90.190.10">
    <property type="entry name" value="Protein tyrosine phosphatase superfamily"/>
    <property type="match status" value="1"/>
</dbReference>
<dbReference type="PANTHER" id="PTHR31126">
    <property type="entry name" value="TYROSINE-PROTEIN PHOSPHATASE"/>
    <property type="match status" value="1"/>
</dbReference>
<proteinExistence type="predicted"/>
<dbReference type="AlphaFoldDB" id="A0A812HAI3"/>
<dbReference type="OrthoDB" id="423656at2759"/>
<dbReference type="InterPro" id="IPR029021">
    <property type="entry name" value="Prot-tyrosine_phosphatase-like"/>
</dbReference>
<dbReference type="InterPro" id="IPR026893">
    <property type="entry name" value="Tyr/Ser_Pase_IphP-type"/>
</dbReference>
<dbReference type="EMBL" id="CAJNDS010000073">
    <property type="protein sequence ID" value="CAE6944473.1"/>
    <property type="molecule type" value="Genomic_DNA"/>
</dbReference>
<accession>A0A812HAI3</accession>
<evidence type="ECO:0008006" key="3">
    <source>
        <dbReference type="Google" id="ProtNLM"/>
    </source>
</evidence>
<dbReference type="Proteomes" id="UP000604046">
    <property type="component" value="Unassembled WGS sequence"/>
</dbReference>
<dbReference type="SUPFAM" id="SSF52799">
    <property type="entry name" value="(Phosphotyrosine protein) phosphatases II"/>
    <property type="match status" value="1"/>
</dbReference>
<sequence length="916" mass="100660">MAEALLAAGSSSVSRSQEHVAEDLPDGTAARVGMFSARFDGEEPERLFREVHKILKNKNYPVLMVDAPVGADFGTLTEEYLGKLKFNKGVLLSVCTSHYGAVTKSVCSSHHELKFAHVYGIDILPLKMCDMWPPEPYADCPRDENADLVDGLLSSVFLPTKVHMDCQGKDAHWIAAHIAKVLHGPREQFEDLAKKVSVASNPGQKETSMHVAALQNGDSVYIKVDGRDLWLWKSYAENAVVGPQHGRAVFKVHANMSEEFIRLSLADSDSYLCACTSGNTGYDVFRSGSKQQQWKKANLRYNAPVDLTDLHWGHVRTAANLDRNATGYTGAVGKFGICQLSQLVAFPQLVFASALYSLDCFHETSMHAAALQNGDSVYIKVDGRDLWLWKSYAKFAVVGPQHGRAVFKVHANMSEEFIRLSLAGSDSYLCACTSGNTGYDVFRSGSKQQQWKKANLRYNAPVDLTDLHWGHVLTAANLDRNAKDRTGVAGTYTVESVRSAGKGKVFHTTDSISVVNNSVQVGCGHMPVVGKVHSCLVADAEWDCAFGLVCAIFRFTTKSGGGWGLTLPSQPAPQGRAATISRNGCPLLRAPGYKSLCEHLCDKGRDADGQPNHGIPSLEQFYLPSRLPSSSVANFRDLAGPDASAPYRCKGGRLSRGKVYRTGHWVTATPTDLSLIRDTLGICTYLDLRNGQDFESVDAECFDDYPPSPNGRHLASVPRDPGERRRLSCPFSKGLGARPLTQDETEGKVDPSDKKAQCAVWFQQQMRSETFHDLQVQLKTSMRAMLILNSDEVLTALRALVDERNFPVAFGCIAGKDRTGLLACLVLSALGVSEEDIIFDYLFTNESAQHINACNQIAVAMWCEELRIRDPRKYSLLVRRTRLPPSVQNMLDSDGDTPLWEDMLSTVEVLSTQESG</sequence>
<gene>
    <name evidence="1" type="ORF">SNAT2548_LOCUS1341</name>
</gene>
<keyword evidence="2" id="KW-1185">Reference proteome</keyword>
<protein>
    <recommendedName>
        <fullName evidence="3">Tyrosine specific protein phosphatases domain-containing protein</fullName>
    </recommendedName>
</protein>
<reference evidence="1" key="1">
    <citation type="submission" date="2021-02" db="EMBL/GenBank/DDBJ databases">
        <authorList>
            <person name="Dougan E. K."/>
            <person name="Rhodes N."/>
            <person name="Thang M."/>
            <person name="Chan C."/>
        </authorList>
    </citation>
    <scope>NUCLEOTIDE SEQUENCE</scope>
</reference>
<dbReference type="Pfam" id="PF13350">
    <property type="entry name" value="Y_phosphatase3"/>
    <property type="match status" value="1"/>
</dbReference>
<evidence type="ECO:0000313" key="1">
    <source>
        <dbReference type="EMBL" id="CAE6944473.1"/>
    </source>
</evidence>
<name>A0A812HAI3_9DINO</name>
<evidence type="ECO:0000313" key="2">
    <source>
        <dbReference type="Proteomes" id="UP000604046"/>
    </source>
</evidence>
<dbReference type="PANTHER" id="PTHR31126:SF1">
    <property type="entry name" value="TYROSINE SPECIFIC PROTEIN PHOSPHATASES DOMAIN-CONTAINING PROTEIN"/>
    <property type="match status" value="1"/>
</dbReference>
<comment type="caution">
    <text evidence="1">The sequence shown here is derived from an EMBL/GenBank/DDBJ whole genome shotgun (WGS) entry which is preliminary data.</text>
</comment>
<organism evidence="1 2">
    <name type="scientific">Symbiodinium natans</name>
    <dbReference type="NCBI Taxonomy" id="878477"/>
    <lineage>
        <taxon>Eukaryota</taxon>
        <taxon>Sar</taxon>
        <taxon>Alveolata</taxon>
        <taxon>Dinophyceae</taxon>
        <taxon>Suessiales</taxon>
        <taxon>Symbiodiniaceae</taxon>
        <taxon>Symbiodinium</taxon>
    </lineage>
</organism>
<dbReference type="GO" id="GO:0004721">
    <property type="term" value="F:phosphoprotein phosphatase activity"/>
    <property type="evidence" value="ECO:0007669"/>
    <property type="project" value="InterPro"/>
</dbReference>